<protein>
    <submittedName>
        <fullName evidence="2">Uncharacterized protein</fullName>
    </submittedName>
</protein>
<feature type="region of interest" description="Disordered" evidence="1">
    <location>
        <begin position="1"/>
        <end position="22"/>
    </location>
</feature>
<name>A0ABN6K208_9ACTO</name>
<dbReference type="EMBL" id="AP025017">
    <property type="protein sequence ID" value="BDA63640.1"/>
    <property type="molecule type" value="Genomic_DNA"/>
</dbReference>
<evidence type="ECO:0000313" key="3">
    <source>
        <dbReference type="Proteomes" id="UP000824496"/>
    </source>
</evidence>
<organism evidence="2 3">
    <name type="scientific">Actinomyces capricornis</name>
    <dbReference type="NCBI Taxonomy" id="2755559"/>
    <lineage>
        <taxon>Bacteria</taxon>
        <taxon>Bacillati</taxon>
        <taxon>Actinomycetota</taxon>
        <taxon>Actinomycetes</taxon>
        <taxon>Actinomycetales</taxon>
        <taxon>Actinomycetaceae</taxon>
        <taxon>Actinomyces</taxon>
    </lineage>
</organism>
<accession>A0ABN6K208</accession>
<evidence type="ECO:0000313" key="2">
    <source>
        <dbReference type="EMBL" id="BDA63640.1"/>
    </source>
</evidence>
<keyword evidence="3" id="KW-1185">Reference proteome</keyword>
<proteinExistence type="predicted"/>
<dbReference type="Proteomes" id="UP000824496">
    <property type="component" value="Chromosome"/>
</dbReference>
<evidence type="ECO:0000256" key="1">
    <source>
        <dbReference type="SAM" id="MobiDB-lite"/>
    </source>
</evidence>
<reference evidence="2 3" key="1">
    <citation type="submission" date="2021-08" db="EMBL/GenBank/DDBJ databases">
        <title>Whole genome sequence of novel Actinomyces species strain MAS-1.</title>
        <authorList>
            <person name="Saito M."/>
            <person name="Kuwahara N."/>
            <person name="Takizawa T."/>
            <person name="Gotouda H."/>
            <person name="Ochiai T."/>
        </authorList>
    </citation>
    <scope>NUCLEOTIDE SEQUENCE [LARGE SCALE GENOMIC DNA]</scope>
    <source>
        <strain evidence="2 3">MAS-1</strain>
    </source>
</reference>
<sequence length="185" mass="19012">MLLAAPDPRAVGSGRVGEPGAGRIGQTGPMRIYLPATAADLRAEVISARAAHAATPALAQALPDEDEEGLEVSASLCAADASVLLLAEPGAQGLPDRRVVIAADVDPQVVRELAVTEEVLPGSVMVEAPVPWEDVAAVLVDEAGAQADVALARVGDEEAFERAADADLLWYDVVECDSLADELGV</sequence>
<dbReference type="Pfam" id="PF21853">
    <property type="entry name" value="DUF6912"/>
    <property type="match status" value="1"/>
</dbReference>
<gene>
    <name evidence="2" type="ORF">MANAM107_04740</name>
</gene>
<dbReference type="InterPro" id="IPR054206">
    <property type="entry name" value="DUF6912"/>
</dbReference>